<accession>A0ABT0A9G5</accession>
<evidence type="ECO:0000256" key="2">
    <source>
        <dbReference type="ARBA" id="ARBA00022679"/>
    </source>
</evidence>
<dbReference type="InterPro" id="IPR050602">
    <property type="entry name" value="Malonyl-ACP_OMT"/>
</dbReference>
<organism evidence="3 4">
    <name type="scientific">Novosphingobium mangrovi</name>
    <name type="common">ex Hu et al. 2023</name>
    <dbReference type="NCBI Taxonomy" id="2930094"/>
    <lineage>
        <taxon>Bacteria</taxon>
        <taxon>Pseudomonadati</taxon>
        <taxon>Pseudomonadota</taxon>
        <taxon>Alphaproteobacteria</taxon>
        <taxon>Sphingomonadales</taxon>
        <taxon>Sphingomonadaceae</taxon>
        <taxon>Novosphingobium</taxon>
    </lineage>
</organism>
<dbReference type="EMBL" id="JALHAT010000003">
    <property type="protein sequence ID" value="MCJ1959827.1"/>
    <property type="molecule type" value="Genomic_DNA"/>
</dbReference>
<name>A0ABT0A9G5_9SPHN</name>
<proteinExistence type="predicted"/>
<dbReference type="Pfam" id="PF13489">
    <property type="entry name" value="Methyltransf_23"/>
    <property type="match status" value="1"/>
</dbReference>
<keyword evidence="1 3" id="KW-0489">Methyltransferase</keyword>
<sequence length="255" mass="28355">MASTPPRTPPRIFSRSRRTALRQRLRHLQQRRNAARYLIEDMIEDVHERLGFLRFEPRTVLIVGDYTGELGRAMRAAGREVTEIDPADGFDEEQPYPFSEFDLIVSLGTLDTVNDLPGALIHIRRALAQGGMMIASFLSLGSLQNLREAMLEADGERPAPRLHPMVDVRAGGELLQRTLFADPVIDQRPLKVAFRSLDSLVADLRAQGASNVLSDAGPILGKEARKRASAAFAARGEDGRTVETFEILTLSGWRK</sequence>
<dbReference type="PANTHER" id="PTHR13090">
    <property type="entry name" value="ARGININE-HYDROXYLASE NDUFAF5, MITOCHONDRIAL"/>
    <property type="match status" value="1"/>
</dbReference>
<dbReference type="GO" id="GO:0008168">
    <property type="term" value="F:methyltransferase activity"/>
    <property type="evidence" value="ECO:0007669"/>
    <property type="project" value="UniProtKB-KW"/>
</dbReference>
<comment type="caution">
    <text evidence="3">The sequence shown here is derived from an EMBL/GenBank/DDBJ whole genome shotgun (WGS) entry which is preliminary data.</text>
</comment>
<dbReference type="RefSeq" id="WP_243797257.1">
    <property type="nucleotide sequence ID" value="NZ_JALHAT010000003.1"/>
</dbReference>
<evidence type="ECO:0000313" key="3">
    <source>
        <dbReference type="EMBL" id="MCJ1959827.1"/>
    </source>
</evidence>
<dbReference type="PANTHER" id="PTHR13090:SF1">
    <property type="entry name" value="ARGININE-HYDROXYLASE NDUFAF5, MITOCHONDRIAL"/>
    <property type="match status" value="1"/>
</dbReference>
<evidence type="ECO:0000256" key="1">
    <source>
        <dbReference type="ARBA" id="ARBA00022603"/>
    </source>
</evidence>
<dbReference type="SUPFAM" id="SSF53335">
    <property type="entry name" value="S-adenosyl-L-methionine-dependent methyltransferases"/>
    <property type="match status" value="1"/>
</dbReference>
<protein>
    <submittedName>
        <fullName evidence="3">Class I SAM-dependent methyltransferase</fullName>
    </submittedName>
</protein>
<keyword evidence="2" id="KW-0808">Transferase</keyword>
<dbReference type="Proteomes" id="UP001162802">
    <property type="component" value="Unassembled WGS sequence"/>
</dbReference>
<reference evidence="3" key="1">
    <citation type="submission" date="2022-03" db="EMBL/GenBank/DDBJ databases">
        <title>Identification of a novel bacterium isolated from mangrove sediments.</title>
        <authorList>
            <person name="Pan X."/>
        </authorList>
    </citation>
    <scope>NUCLEOTIDE SEQUENCE</scope>
    <source>
        <strain evidence="3">B2637</strain>
    </source>
</reference>
<dbReference type="InterPro" id="IPR029063">
    <property type="entry name" value="SAM-dependent_MTases_sf"/>
</dbReference>
<dbReference type="GO" id="GO:0032259">
    <property type="term" value="P:methylation"/>
    <property type="evidence" value="ECO:0007669"/>
    <property type="project" value="UniProtKB-KW"/>
</dbReference>
<gene>
    <name evidence="3" type="ORF">MTR65_03950</name>
</gene>
<evidence type="ECO:0000313" key="4">
    <source>
        <dbReference type="Proteomes" id="UP001162802"/>
    </source>
</evidence>
<keyword evidence="4" id="KW-1185">Reference proteome</keyword>
<dbReference type="Gene3D" id="3.40.50.150">
    <property type="entry name" value="Vaccinia Virus protein VP39"/>
    <property type="match status" value="1"/>
</dbReference>